<evidence type="ECO:0000313" key="2">
    <source>
        <dbReference type="Proteomes" id="UP000724584"/>
    </source>
</evidence>
<gene>
    <name evidence="1" type="ORF">F5144DRAFT_521562</name>
</gene>
<dbReference type="EMBL" id="JAGIZQ010000001">
    <property type="protein sequence ID" value="KAH6649298.1"/>
    <property type="molecule type" value="Genomic_DNA"/>
</dbReference>
<comment type="caution">
    <text evidence="1">The sequence shown here is derived from an EMBL/GenBank/DDBJ whole genome shotgun (WGS) entry which is preliminary data.</text>
</comment>
<name>A0ACB7PNU7_9PEZI</name>
<reference evidence="1 2" key="1">
    <citation type="journal article" date="2021" name="Nat. Commun.">
        <title>Genetic determinants of endophytism in the Arabidopsis root mycobiome.</title>
        <authorList>
            <person name="Mesny F."/>
            <person name="Miyauchi S."/>
            <person name="Thiergart T."/>
            <person name="Pickel B."/>
            <person name="Atanasova L."/>
            <person name="Karlsson M."/>
            <person name="Huettel B."/>
            <person name="Barry K.W."/>
            <person name="Haridas S."/>
            <person name="Chen C."/>
            <person name="Bauer D."/>
            <person name="Andreopoulos W."/>
            <person name="Pangilinan J."/>
            <person name="LaButti K."/>
            <person name="Riley R."/>
            <person name="Lipzen A."/>
            <person name="Clum A."/>
            <person name="Drula E."/>
            <person name="Henrissat B."/>
            <person name="Kohler A."/>
            <person name="Grigoriev I.V."/>
            <person name="Martin F.M."/>
            <person name="Hacquard S."/>
        </authorList>
    </citation>
    <scope>NUCLEOTIDE SEQUENCE [LARGE SCALE GENOMIC DNA]</scope>
    <source>
        <strain evidence="1 2">MPI-SDFR-AT-0079</strain>
    </source>
</reference>
<dbReference type="Proteomes" id="UP000724584">
    <property type="component" value="Unassembled WGS sequence"/>
</dbReference>
<evidence type="ECO:0000313" key="1">
    <source>
        <dbReference type="EMBL" id="KAH6649298.1"/>
    </source>
</evidence>
<sequence length="142" mass="15939">MFNIQYLAASPYRHLPPHLLTLAEPVLDVIAVQSWALVNMRPGVELELHWIPGHNHRVEAHRWADELAKGARATRMAYASSSLRSREGPWFRGGQPCVVSLVRRELDDAAERVRREMEGAVGRVRGGGMGREMVGGRFIGVY</sequence>
<accession>A0ACB7PNU7</accession>
<organism evidence="1 2">
    <name type="scientific">Chaetomium tenue</name>
    <dbReference type="NCBI Taxonomy" id="1854479"/>
    <lineage>
        <taxon>Eukaryota</taxon>
        <taxon>Fungi</taxon>
        <taxon>Dikarya</taxon>
        <taxon>Ascomycota</taxon>
        <taxon>Pezizomycotina</taxon>
        <taxon>Sordariomycetes</taxon>
        <taxon>Sordariomycetidae</taxon>
        <taxon>Sordariales</taxon>
        <taxon>Chaetomiaceae</taxon>
        <taxon>Chaetomium</taxon>
    </lineage>
</organism>
<proteinExistence type="predicted"/>
<keyword evidence="2" id="KW-1185">Reference proteome</keyword>
<protein>
    <submittedName>
        <fullName evidence="1">Uncharacterized protein</fullName>
    </submittedName>
</protein>